<keyword evidence="1" id="KW-1133">Transmembrane helix</keyword>
<keyword evidence="1" id="KW-0472">Membrane</keyword>
<protein>
    <submittedName>
        <fullName evidence="2">Uncharacterized protein</fullName>
    </submittedName>
</protein>
<dbReference type="GeneID" id="94848262"/>
<accession>A0A1J4L1H6</accession>
<keyword evidence="3" id="KW-1185">Reference proteome</keyword>
<evidence type="ECO:0000313" key="2">
    <source>
        <dbReference type="EMBL" id="OHT17375.1"/>
    </source>
</evidence>
<evidence type="ECO:0000313" key="3">
    <source>
        <dbReference type="Proteomes" id="UP000179807"/>
    </source>
</evidence>
<dbReference type="VEuPathDB" id="TrichDB:TRFO_41046"/>
<comment type="caution">
    <text evidence="2">The sequence shown here is derived from an EMBL/GenBank/DDBJ whole genome shotgun (WGS) entry which is preliminary data.</text>
</comment>
<dbReference type="RefSeq" id="XP_068370511.1">
    <property type="nucleotide sequence ID" value="XM_068513558.1"/>
</dbReference>
<sequence>MTAPFDEIPEKFVEYSKSQFTLYSTINTTICLYNSGEEECDPSVIGGKAVKIPSSGQLTVPSGTQYIYKLPSSVPSNLKFSFGKISARNVGFSGSSKSSDKISLKVTDNWINLLRIADVTLTITDNTDKIKIKDYVNHRAALEISSSSSSTKYAVNNSMEITLDEMKSFVDNTDADFDGKTLKLIDTNTIKDVEFTETDWIVTTTNGNTFTLPDYGMTLSIESASEYVTFDITNNAKTLRTLTYTCTDDASLYLTTRWTDTSVSVDSPINIRFTLAKNVKLLHPFAYLDEKIKKLFDLQILINECPYQNTSICVSTDGKSSCGLNGYFIQESFSNLYKVPTGYQFKVYIASDFNCKIGFDSSSAKNVSIIGYNGERSVILSHDSTTPSDILLTLDTVSLSLESSSSIDWKLGSLDIFDSTLSSSNIVKATISGNCSIEMDIFSKLIGSSGIFADGKLHVNGYMTLRDSNEEYLKEIKISETGWTLITSTVTFSVSSSLFKNLIFGVNKPPTSNTHFLPITAESSKISGNLNLNIEEENLYVTIGSDWKNVQSISGSKIYVTATHDKQVPSRFLYYDDSINYQNYFSIDTKRVHALNNATCDVCLLPSDDYANTCFMHERDMLPIITSNKNFLLDQERAYIIFGQSSDTYDFTYLTTKEYSVSVIAANKITVKMNNAPNNVNLHFDSLIDDDGLITLEFEKSMALNSLRFDDSVRISAPSGFKLTLGAMQVDYKSFRRFFREPGIFSTTDSIEINGELNIVDAIDESRYYAIELTSNGWKLIGNDDAWNTTFLRRGTKQTLKLTTLASTINVSAGEESNNYVNALSLMLTRQNTQVYFDSTINDVSSFYNNEKCKIETNSSATFYSSFSTPPSTMFEFKGQITQSYIQPTNTYSLCLYSGSTPCSITGTTPQKIDPSTPFRIKCAKSVSLILTVDASLLIGAESANTIILSGISQTDKKKATLSISEEAPKASLTLNNLVLQLSGDNLEFNSLTSTTSEINSNKNIVISDTLESDYVSLQKLNNIKLTVGKSIIINGNEAPTETGGPEISCESSLDTSVSLSNLGFFTVFALRPNSMTTQTSNEKTVWKFTNMPKDSTFTASYGNNKNIKLNWEGLETDVIPRLSLVLGTSSSVVVGGSHWPQTAKTGETVKISSSFNEISLDLKTPAALEYNNAKIAMHYDSLINLRQTNLLGNSQIGVLVDDDFENIVFGSKSIRLGEFELDRSMNKVGELSVIQNSDDFILQLSLDDSAISDKKIVDLTVQMMKGTKVEFSQGFSEIQSGKVTIDAIDAKIYVDDKVIPSVIDYNPSNVIIVINGKGGVSPGIIVLIVILVIAIVAAIVSLIVYFGFIRRRKLILDAYDNIPDLATDGANDKISMLAQNNEVL</sequence>
<organism evidence="2 3">
    <name type="scientific">Tritrichomonas foetus</name>
    <dbReference type="NCBI Taxonomy" id="1144522"/>
    <lineage>
        <taxon>Eukaryota</taxon>
        <taxon>Metamonada</taxon>
        <taxon>Parabasalia</taxon>
        <taxon>Tritrichomonadida</taxon>
        <taxon>Tritrichomonadidae</taxon>
        <taxon>Tritrichomonas</taxon>
    </lineage>
</organism>
<name>A0A1J4L1H6_9EUKA</name>
<gene>
    <name evidence="2" type="ORF">TRFO_41046</name>
</gene>
<evidence type="ECO:0000256" key="1">
    <source>
        <dbReference type="SAM" id="Phobius"/>
    </source>
</evidence>
<proteinExistence type="predicted"/>
<feature type="transmembrane region" description="Helical" evidence="1">
    <location>
        <begin position="1325"/>
        <end position="1349"/>
    </location>
</feature>
<dbReference type="EMBL" id="MLAK01000008">
    <property type="protein sequence ID" value="OHT17375.1"/>
    <property type="molecule type" value="Genomic_DNA"/>
</dbReference>
<dbReference type="Proteomes" id="UP000179807">
    <property type="component" value="Unassembled WGS sequence"/>
</dbReference>
<keyword evidence="1" id="KW-0812">Transmembrane</keyword>
<reference evidence="2" key="1">
    <citation type="submission" date="2016-10" db="EMBL/GenBank/DDBJ databases">
        <authorList>
            <person name="Benchimol M."/>
            <person name="Almeida L.G."/>
            <person name="Vasconcelos A.T."/>
            <person name="Perreira-Neves A."/>
            <person name="Rosa I.A."/>
            <person name="Tasca T."/>
            <person name="Bogo M.R."/>
            <person name="de Souza W."/>
        </authorList>
    </citation>
    <scope>NUCLEOTIDE SEQUENCE [LARGE SCALE GENOMIC DNA]</scope>
    <source>
        <strain evidence="2">K</strain>
    </source>
</reference>